<dbReference type="InterPro" id="IPR001789">
    <property type="entry name" value="Sig_transdc_resp-reg_receiver"/>
</dbReference>
<keyword evidence="7" id="KW-1185">Reference proteome</keyword>
<evidence type="ECO:0000256" key="2">
    <source>
        <dbReference type="ARBA" id="ARBA00023125"/>
    </source>
</evidence>
<name>A0A5B8LRZ4_9HYPH</name>
<evidence type="ECO:0000259" key="5">
    <source>
        <dbReference type="PROSITE" id="PS50110"/>
    </source>
</evidence>
<feature type="domain" description="Response regulatory" evidence="5">
    <location>
        <begin position="6"/>
        <end position="121"/>
    </location>
</feature>
<dbReference type="Pfam" id="PF00072">
    <property type="entry name" value="Response_reg"/>
    <property type="match status" value="1"/>
</dbReference>
<dbReference type="CDD" id="cd06170">
    <property type="entry name" value="LuxR_C_like"/>
    <property type="match status" value="1"/>
</dbReference>
<dbReference type="Proteomes" id="UP000315364">
    <property type="component" value="Chromosome"/>
</dbReference>
<dbReference type="RefSeq" id="WP_146289792.1">
    <property type="nucleotide sequence ID" value="NZ_CP042304.1"/>
</dbReference>
<dbReference type="InterPro" id="IPR016032">
    <property type="entry name" value="Sig_transdc_resp-reg_C-effctor"/>
</dbReference>
<proteinExistence type="predicted"/>
<gene>
    <name evidence="6" type="ORF">FPZ08_09745</name>
</gene>
<evidence type="ECO:0000313" key="6">
    <source>
        <dbReference type="EMBL" id="QDZ11008.1"/>
    </source>
</evidence>
<dbReference type="PROSITE" id="PS50110">
    <property type="entry name" value="RESPONSE_REGULATORY"/>
    <property type="match status" value="1"/>
</dbReference>
<dbReference type="InterPro" id="IPR000792">
    <property type="entry name" value="Tscrpt_reg_LuxR_C"/>
</dbReference>
<organism evidence="6 7">
    <name type="scientific">Devosia ginsengisoli</name>
    <dbReference type="NCBI Taxonomy" id="400770"/>
    <lineage>
        <taxon>Bacteria</taxon>
        <taxon>Pseudomonadati</taxon>
        <taxon>Pseudomonadota</taxon>
        <taxon>Alphaproteobacteria</taxon>
        <taxon>Hyphomicrobiales</taxon>
        <taxon>Devosiaceae</taxon>
        <taxon>Devosia</taxon>
    </lineage>
</organism>
<dbReference type="SUPFAM" id="SSF46894">
    <property type="entry name" value="C-terminal effector domain of the bipartite response regulators"/>
    <property type="match status" value="1"/>
</dbReference>
<dbReference type="SMART" id="SM00421">
    <property type="entry name" value="HTH_LUXR"/>
    <property type="match status" value="1"/>
</dbReference>
<dbReference type="GO" id="GO:0006355">
    <property type="term" value="P:regulation of DNA-templated transcription"/>
    <property type="evidence" value="ECO:0007669"/>
    <property type="project" value="InterPro"/>
</dbReference>
<dbReference type="SUPFAM" id="SSF52172">
    <property type="entry name" value="CheY-like"/>
    <property type="match status" value="1"/>
</dbReference>
<feature type="domain" description="HTH luxR-type" evidence="4">
    <location>
        <begin position="147"/>
        <end position="212"/>
    </location>
</feature>
<dbReference type="SMART" id="SM00448">
    <property type="entry name" value="REC"/>
    <property type="match status" value="1"/>
</dbReference>
<dbReference type="InterPro" id="IPR039420">
    <property type="entry name" value="WalR-like"/>
</dbReference>
<dbReference type="EMBL" id="CP042304">
    <property type="protein sequence ID" value="QDZ11008.1"/>
    <property type="molecule type" value="Genomic_DNA"/>
</dbReference>
<dbReference type="PROSITE" id="PS50043">
    <property type="entry name" value="HTH_LUXR_2"/>
    <property type="match status" value="1"/>
</dbReference>
<dbReference type="GO" id="GO:0000160">
    <property type="term" value="P:phosphorelay signal transduction system"/>
    <property type="evidence" value="ECO:0007669"/>
    <property type="project" value="InterPro"/>
</dbReference>
<evidence type="ECO:0000256" key="1">
    <source>
        <dbReference type="ARBA" id="ARBA00022553"/>
    </source>
</evidence>
<dbReference type="AlphaFoldDB" id="A0A5B8LRZ4"/>
<dbReference type="Pfam" id="PF00196">
    <property type="entry name" value="GerE"/>
    <property type="match status" value="1"/>
</dbReference>
<protein>
    <submittedName>
        <fullName evidence="6">Response regulator transcription factor</fullName>
    </submittedName>
</protein>
<evidence type="ECO:0000256" key="3">
    <source>
        <dbReference type="PROSITE-ProRule" id="PRU00169"/>
    </source>
</evidence>
<dbReference type="KEGG" id="dea:FPZ08_09745"/>
<keyword evidence="1 3" id="KW-0597">Phosphoprotein</keyword>
<evidence type="ECO:0000313" key="7">
    <source>
        <dbReference type="Proteomes" id="UP000315364"/>
    </source>
</evidence>
<dbReference type="PANTHER" id="PTHR43214:SF42">
    <property type="entry name" value="TRANSCRIPTIONAL REGULATORY PROTEIN DESR"/>
    <property type="match status" value="1"/>
</dbReference>
<dbReference type="CDD" id="cd17535">
    <property type="entry name" value="REC_NarL-like"/>
    <property type="match status" value="1"/>
</dbReference>
<dbReference type="GO" id="GO:0003677">
    <property type="term" value="F:DNA binding"/>
    <property type="evidence" value="ECO:0007669"/>
    <property type="project" value="UniProtKB-KW"/>
</dbReference>
<keyword evidence="2" id="KW-0238">DNA-binding</keyword>
<dbReference type="InterPro" id="IPR011006">
    <property type="entry name" value="CheY-like_superfamily"/>
</dbReference>
<evidence type="ECO:0000259" key="4">
    <source>
        <dbReference type="PROSITE" id="PS50043"/>
    </source>
</evidence>
<dbReference type="OrthoDB" id="9808843at2"/>
<sequence>MRKLTTVAIADDHPVLLAGMVSLFAGSDRHQIVGQAVCADSSLEIVKAVSPDVIIMDLSMPGDVFRTIAQIVATAPDTKVVVFTAFCSIESALKALDAGATGFALKGSPSSELLEAIDTVMAGQMFVTRQYASQVMNGLRDRARRQALDESIKLNVREKQIVGHLMQARTNREIAAALHISEKTVKHYMTGLMLKLKARNRVEVVIASRLSQEQESALTR</sequence>
<reference evidence="6 7" key="1">
    <citation type="submission" date="2019-07" db="EMBL/GenBank/DDBJ databases">
        <title>Full genome sequence of Devosia sp. Gsoil 520.</title>
        <authorList>
            <person name="Im W.-T."/>
        </authorList>
    </citation>
    <scope>NUCLEOTIDE SEQUENCE [LARGE SCALE GENOMIC DNA]</scope>
    <source>
        <strain evidence="6 7">Gsoil 520</strain>
    </source>
</reference>
<accession>A0A5B8LRZ4</accession>
<dbReference type="Gene3D" id="3.40.50.2300">
    <property type="match status" value="1"/>
</dbReference>
<dbReference type="PRINTS" id="PR00038">
    <property type="entry name" value="HTHLUXR"/>
</dbReference>
<dbReference type="InterPro" id="IPR058245">
    <property type="entry name" value="NreC/VraR/RcsB-like_REC"/>
</dbReference>
<feature type="modified residue" description="4-aspartylphosphate" evidence="3">
    <location>
        <position position="57"/>
    </location>
</feature>
<dbReference type="PANTHER" id="PTHR43214">
    <property type="entry name" value="TWO-COMPONENT RESPONSE REGULATOR"/>
    <property type="match status" value="1"/>
</dbReference>